<organism evidence="6 7">
    <name type="scientific">Lentinula aciculospora</name>
    <dbReference type="NCBI Taxonomy" id="153920"/>
    <lineage>
        <taxon>Eukaryota</taxon>
        <taxon>Fungi</taxon>
        <taxon>Dikarya</taxon>
        <taxon>Basidiomycota</taxon>
        <taxon>Agaricomycotina</taxon>
        <taxon>Agaricomycetes</taxon>
        <taxon>Agaricomycetidae</taxon>
        <taxon>Agaricales</taxon>
        <taxon>Marasmiineae</taxon>
        <taxon>Omphalotaceae</taxon>
        <taxon>Lentinula</taxon>
    </lineage>
</organism>
<dbReference type="CDD" id="cd00067">
    <property type="entry name" value="GAL4"/>
    <property type="match status" value="1"/>
</dbReference>
<dbReference type="AlphaFoldDB" id="A0A9W9DRY9"/>
<gene>
    <name evidence="6" type="ORF">J3R30DRAFT_3284479</name>
</gene>
<dbReference type="InterPro" id="IPR001138">
    <property type="entry name" value="Zn2Cys6_DnaBD"/>
</dbReference>
<dbReference type="SUPFAM" id="SSF57701">
    <property type="entry name" value="Zn2/Cys6 DNA-binding domain"/>
    <property type="match status" value="1"/>
</dbReference>
<evidence type="ECO:0000256" key="4">
    <source>
        <dbReference type="SAM" id="MobiDB-lite"/>
    </source>
</evidence>
<dbReference type="SMART" id="SM00906">
    <property type="entry name" value="Fungal_trans"/>
    <property type="match status" value="1"/>
</dbReference>
<proteinExistence type="predicted"/>
<sequence>MNKNFLHSFPQMSTKEMYDMKRVRGQISCAECRRLKLKCDKKIPCSSCVRRGCKAICPTEIATAQGKRSSDTTGLHTQVETLNRRIRELEDALSRLQSSVSTNSHPLLLNVNQHSTSETSQDSQRNSLHDKSKPMDILGTLSLDKRGTARYLGRSAGLESLLEGGPEIQDTENSGGEDNYLSVPSELIAQLPKYFPFTYDSSWDVGPSLELLLSYLPPKERAWALAENFIEHSLLQIKVVSREELFDELLTPLYLYTSSSDYAGQKCPLSPTRLAVLFICFAHGSLADIGLPVYSAESEDFLNLSRSSLTLHSILSSPDLASVQALTLIGMFHDTGGRSYNIEAAWSFLTIACKLSQSVSLTIAYRESPRWGLDQKMLHRRRTIFWEILTWDAMLSLSLGRPPCFFGGHVDTPLPSDEDAGLDEKGNTESGFHHWRMSFTRDVVTVVSEITLSSDMPSYPTILDLDRRVRAHALPEKYDPLRFLHIEHEVPSVTFKGHHLTHLKALVTMFIHRAFFAQALLQSPLNPLSSIYAPSFLATYRAASVVVHLNVKHFYKYFEMLSRYWALWNGSKFIILGLIVTRCPKSAVAANAYEELGLAVDLFKMGATRSDRSKRGLVSLFRLEC</sequence>
<dbReference type="CDD" id="cd12148">
    <property type="entry name" value="fungal_TF_MHR"/>
    <property type="match status" value="1"/>
</dbReference>
<evidence type="ECO:0000256" key="2">
    <source>
        <dbReference type="ARBA" id="ARBA00022723"/>
    </source>
</evidence>
<dbReference type="PANTHER" id="PTHR31001:SF56">
    <property type="entry name" value="ZN(2)-C6 FUNGAL-TYPE DOMAIN-CONTAINING PROTEIN"/>
    <property type="match status" value="1"/>
</dbReference>
<evidence type="ECO:0000313" key="6">
    <source>
        <dbReference type="EMBL" id="KAJ4483258.1"/>
    </source>
</evidence>
<keyword evidence="3" id="KW-0539">Nucleus</keyword>
<keyword evidence="2" id="KW-0479">Metal-binding</keyword>
<feature type="compositionally biased region" description="Polar residues" evidence="4">
    <location>
        <begin position="113"/>
        <end position="126"/>
    </location>
</feature>
<dbReference type="InterPro" id="IPR007219">
    <property type="entry name" value="XnlR_reg_dom"/>
</dbReference>
<dbReference type="Proteomes" id="UP001150266">
    <property type="component" value="Unassembled WGS sequence"/>
</dbReference>
<dbReference type="Pfam" id="PF04082">
    <property type="entry name" value="Fungal_trans"/>
    <property type="match status" value="1"/>
</dbReference>
<dbReference type="SMART" id="SM00066">
    <property type="entry name" value="GAL4"/>
    <property type="match status" value="1"/>
</dbReference>
<dbReference type="OrthoDB" id="424974at2759"/>
<dbReference type="PROSITE" id="PS00463">
    <property type="entry name" value="ZN2_CY6_FUNGAL_1"/>
    <property type="match status" value="1"/>
</dbReference>
<comment type="caution">
    <text evidence="6">The sequence shown here is derived from an EMBL/GenBank/DDBJ whole genome shotgun (WGS) entry which is preliminary data.</text>
</comment>
<dbReference type="GO" id="GO:0000981">
    <property type="term" value="F:DNA-binding transcription factor activity, RNA polymerase II-specific"/>
    <property type="evidence" value="ECO:0007669"/>
    <property type="project" value="InterPro"/>
</dbReference>
<dbReference type="GO" id="GO:0006351">
    <property type="term" value="P:DNA-templated transcription"/>
    <property type="evidence" value="ECO:0007669"/>
    <property type="project" value="InterPro"/>
</dbReference>
<dbReference type="EMBL" id="JAOTPV010000004">
    <property type="protein sequence ID" value="KAJ4483258.1"/>
    <property type="molecule type" value="Genomic_DNA"/>
</dbReference>
<evidence type="ECO:0000256" key="3">
    <source>
        <dbReference type="ARBA" id="ARBA00023242"/>
    </source>
</evidence>
<evidence type="ECO:0000259" key="5">
    <source>
        <dbReference type="PROSITE" id="PS50048"/>
    </source>
</evidence>
<dbReference type="InterPro" id="IPR036864">
    <property type="entry name" value="Zn2-C6_fun-type_DNA-bd_sf"/>
</dbReference>
<accession>A0A9W9DRY9</accession>
<dbReference type="GO" id="GO:0005634">
    <property type="term" value="C:nucleus"/>
    <property type="evidence" value="ECO:0007669"/>
    <property type="project" value="UniProtKB-SubCell"/>
</dbReference>
<reference evidence="6" key="1">
    <citation type="submission" date="2022-08" db="EMBL/GenBank/DDBJ databases">
        <title>A Global Phylogenomic Analysis of the Shiitake Genus Lentinula.</title>
        <authorList>
            <consortium name="DOE Joint Genome Institute"/>
            <person name="Sierra-Patev S."/>
            <person name="Min B."/>
            <person name="Naranjo-Ortiz M."/>
            <person name="Looney B."/>
            <person name="Konkel Z."/>
            <person name="Slot J.C."/>
            <person name="Sakamoto Y."/>
            <person name="Steenwyk J.L."/>
            <person name="Rokas A."/>
            <person name="Carro J."/>
            <person name="Camarero S."/>
            <person name="Ferreira P."/>
            <person name="Molpeceres G."/>
            <person name="Ruiz-Duenas F.J."/>
            <person name="Serrano A."/>
            <person name="Henrissat B."/>
            <person name="Drula E."/>
            <person name="Hughes K.W."/>
            <person name="Mata J.L."/>
            <person name="Ishikawa N.K."/>
            <person name="Vargas-Isla R."/>
            <person name="Ushijima S."/>
            <person name="Smith C.A."/>
            <person name="Ahrendt S."/>
            <person name="Andreopoulos W."/>
            <person name="He G."/>
            <person name="Labutti K."/>
            <person name="Lipzen A."/>
            <person name="Ng V."/>
            <person name="Riley R."/>
            <person name="Sandor L."/>
            <person name="Barry K."/>
            <person name="Martinez A.T."/>
            <person name="Xiao Y."/>
            <person name="Gibbons J.G."/>
            <person name="Terashima K."/>
            <person name="Grigoriev I.V."/>
            <person name="Hibbett D.S."/>
        </authorList>
    </citation>
    <scope>NUCLEOTIDE SEQUENCE</scope>
    <source>
        <strain evidence="6">JLM2183</strain>
    </source>
</reference>
<dbReference type="GO" id="GO:0008270">
    <property type="term" value="F:zinc ion binding"/>
    <property type="evidence" value="ECO:0007669"/>
    <property type="project" value="InterPro"/>
</dbReference>
<dbReference type="PANTHER" id="PTHR31001">
    <property type="entry name" value="UNCHARACTERIZED TRANSCRIPTIONAL REGULATORY PROTEIN"/>
    <property type="match status" value="1"/>
</dbReference>
<keyword evidence="7" id="KW-1185">Reference proteome</keyword>
<name>A0A9W9DRY9_9AGAR</name>
<evidence type="ECO:0000256" key="1">
    <source>
        <dbReference type="ARBA" id="ARBA00004123"/>
    </source>
</evidence>
<feature type="region of interest" description="Disordered" evidence="4">
    <location>
        <begin position="113"/>
        <end position="134"/>
    </location>
</feature>
<dbReference type="Pfam" id="PF00172">
    <property type="entry name" value="Zn_clus"/>
    <property type="match status" value="1"/>
</dbReference>
<evidence type="ECO:0000313" key="7">
    <source>
        <dbReference type="Proteomes" id="UP001150266"/>
    </source>
</evidence>
<dbReference type="GO" id="GO:0003677">
    <property type="term" value="F:DNA binding"/>
    <property type="evidence" value="ECO:0007669"/>
    <property type="project" value="InterPro"/>
</dbReference>
<dbReference type="InterPro" id="IPR050613">
    <property type="entry name" value="Sec_Metabolite_Reg"/>
</dbReference>
<feature type="domain" description="Zn(2)-C6 fungal-type" evidence="5">
    <location>
        <begin position="28"/>
        <end position="57"/>
    </location>
</feature>
<protein>
    <recommendedName>
        <fullName evidence="5">Zn(2)-C6 fungal-type domain-containing protein</fullName>
    </recommendedName>
</protein>
<dbReference type="Gene3D" id="4.10.240.10">
    <property type="entry name" value="Zn(2)-C6 fungal-type DNA-binding domain"/>
    <property type="match status" value="1"/>
</dbReference>
<dbReference type="PROSITE" id="PS50048">
    <property type="entry name" value="ZN2_CY6_FUNGAL_2"/>
    <property type="match status" value="1"/>
</dbReference>
<comment type="subcellular location">
    <subcellularLocation>
        <location evidence="1">Nucleus</location>
    </subcellularLocation>
</comment>